<reference evidence="1 2" key="1">
    <citation type="submission" date="2024-04" db="EMBL/GenBank/DDBJ databases">
        <authorList>
            <person name="Fracassetti M."/>
        </authorList>
    </citation>
    <scope>NUCLEOTIDE SEQUENCE [LARGE SCALE GENOMIC DNA]</scope>
</reference>
<dbReference type="EMBL" id="OZ034818">
    <property type="protein sequence ID" value="CAL1388445.1"/>
    <property type="molecule type" value="Genomic_DNA"/>
</dbReference>
<organism evidence="1 2">
    <name type="scientific">Linum trigynum</name>
    <dbReference type="NCBI Taxonomy" id="586398"/>
    <lineage>
        <taxon>Eukaryota</taxon>
        <taxon>Viridiplantae</taxon>
        <taxon>Streptophyta</taxon>
        <taxon>Embryophyta</taxon>
        <taxon>Tracheophyta</taxon>
        <taxon>Spermatophyta</taxon>
        <taxon>Magnoliopsida</taxon>
        <taxon>eudicotyledons</taxon>
        <taxon>Gunneridae</taxon>
        <taxon>Pentapetalae</taxon>
        <taxon>rosids</taxon>
        <taxon>fabids</taxon>
        <taxon>Malpighiales</taxon>
        <taxon>Linaceae</taxon>
        <taxon>Linum</taxon>
    </lineage>
</organism>
<protein>
    <submittedName>
        <fullName evidence="1">Uncharacterized protein</fullName>
    </submittedName>
</protein>
<gene>
    <name evidence="1" type="ORF">LTRI10_LOCUS29373</name>
</gene>
<proteinExistence type="predicted"/>
<accession>A0AAV2ESR0</accession>
<evidence type="ECO:0000313" key="1">
    <source>
        <dbReference type="EMBL" id="CAL1388445.1"/>
    </source>
</evidence>
<dbReference type="Proteomes" id="UP001497516">
    <property type="component" value="Chromosome 5"/>
</dbReference>
<name>A0AAV2ESR0_9ROSI</name>
<sequence length="221" mass="25631">MDSLLSKFFWSVSMQKSNLHWCRKKILCTPKSEGGFGFRSFRDFNLALLAKQARRLINNTDALWSRLIKGLYIPRGNFLSAKEGSKPSWIWASLWESKKVIVLGAIKVIGSGDDTWIDQDPWVPSLPRANIQSGPQNHARVSTWIDLESRKWNDELIQDQVSPPERDAILRVPIEEEDAKDFWAWRFNEDGEFTVKTAYHPVHLSATDPQTMDNVQKWKWM</sequence>
<dbReference type="PANTHER" id="PTHR33116:SF86">
    <property type="entry name" value="REVERSE TRANSCRIPTASE DOMAIN-CONTAINING PROTEIN"/>
    <property type="match status" value="1"/>
</dbReference>
<dbReference type="AlphaFoldDB" id="A0AAV2ESR0"/>
<dbReference type="PANTHER" id="PTHR33116">
    <property type="entry name" value="REVERSE TRANSCRIPTASE ZINC-BINDING DOMAIN-CONTAINING PROTEIN-RELATED-RELATED"/>
    <property type="match status" value="1"/>
</dbReference>
<evidence type="ECO:0000313" key="2">
    <source>
        <dbReference type="Proteomes" id="UP001497516"/>
    </source>
</evidence>
<keyword evidence="2" id="KW-1185">Reference proteome</keyword>